<evidence type="ECO:0000313" key="2">
    <source>
        <dbReference type="EMBL" id="RAV19314.1"/>
    </source>
</evidence>
<dbReference type="RefSeq" id="WP_113032677.1">
    <property type="nucleotide sequence ID" value="NZ_QMFB01000012.1"/>
</dbReference>
<dbReference type="Proteomes" id="UP000250369">
    <property type="component" value="Unassembled WGS sequence"/>
</dbReference>
<accession>A0A329MHL4</accession>
<dbReference type="OrthoDB" id="2616366at2"/>
<feature type="region of interest" description="Disordered" evidence="1">
    <location>
        <begin position="112"/>
        <end position="135"/>
    </location>
</feature>
<sequence length="192" mass="19302">MTNHFAINTNNQPVYTLATNTFRSPDIIATQESDASKAGSMYMVSATNAVTLGLLGGSVVITLQIANNSGSKTMYVSGVTGGIGVPLNLLSSLSGSLSLVSGGTLTAPSAATPANANLSSPNTSAMTARSSTSASTGGASFMALPLITGMFVVSLSGQIIVPPTKVLTVTVSASLSVAGTLNNTVNIAWWEI</sequence>
<name>A0A329MHL4_9BACL</name>
<gene>
    <name evidence="2" type="ORF">DQG23_20150</name>
</gene>
<evidence type="ECO:0000256" key="1">
    <source>
        <dbReference type="SAM" id="MobiDB-lite"/>
    </source>
</evidence>
<proteinExistence type="predicted"/>
<protein>
    <submittedName>
        <fullName evidence="2">Uncharacterized protein</fullName>
    </submittedName>
</protein>
<comment type="caution">
    <text evidence="2">The sequence shown here is derived from an EMBL/GenBank/DDBJ whole genome shotgun (WGS) entry which is preliminary data.</text>
</comment>
<reference evidence="2 3" key="1">
    <citation type="journal article" date="2009" name="Int. J. Syst. Evol. Microbiol.">
        <title>Paenibacillus contaminans sp. nov., isolated from a contaminated laboratory plate.</title>
        <authorList>
            <person name="Chou J.H."/>
            <person name="Lee J.H."/>
            <person name="Lin M.C."/>
            <person name="Chang P.S."/>
            <person name="Arun A.B."/>
            <person name="Young C.C."/>
            <person name="Chen W.M."/>
        </authorList>
    </citation>
    <scope>NUCLEOTIDE SEQUENCE [LARGE SCALE GENOMIC DNA]</scope>
    <source>
        <strain evidence="2 3">CKOBP-6</strain>
    </source>
</reference>
<keyword evidence="3" id="KW-1185">Reference proteome</keyword>
<dbReference type="AlphaFoldDB" id="A0A329MHL4"/>
<organism evidence="2 3">
    <name type="scientific">Paenibacillus contaminans</name>
    <dbReference type="NCBI Taxonomy" id="450362"/>
    <lineage>
        <taxon>Bacteria</taxon>
        <taxon>Bacillati</taxon>
        <taxon>Bacillota</taxon>
        <taxon>Bacilli</taxon>
        <taxon>Bacillales</taxon>
        <taxon>Paenibacillaceae</taxon>
        <taxon>Paenibacillus</taxon>
    </lineage>
</organism>
<evidence type="ECO:0000313" key="3">
    <source>
        <dbReference type="Proteomes" id="UP000250369"/>
    </source>
</evidence>
<dbReference type="EMBL" id="QMFB01000012">
    <property type="protein sequence ID" value="RAV19314.1"/>
    <property type="molecule type" value="Genomic_DNA"/>
</dbReference>